<protein>
    <recommendedName>
        <fullName evidence="2">Nucleoside phosphorylase domain-containing protein</fullName>
    </recommendedName>
</protein>
<dbReference type="STRING" id="1160497.A0A1L9VJT0"/>
<sequence>MADPDAPKRAREVSSEENTGNKKRRLDRSSLKRLAHNDYTVGWVCALTKEQTAATAMLDERHDNLPKPSSDHNTYTLGSIGDHNVVIACLPKGTIGTNAAAAVAASMIGTFPSIRIGLMVGIGGGISPKVKLGDVVVSTPGDQYTGVVQ</sequence>
<organism evidence="3 4">
    <name type="scientific">Aspergillus glaucus CBS 516.65</name>
    <dbReference type="NCBI Taxonomy" id="1160497"/>
    <lineage>
        <taxon>Eukaryota</taxon>
        <taxon>Fungi</taxon>
        <taxon>Dikarya</taxon>
        <taxon>Ascomycota</taxon>
        <taxon>Pezizomycotina</taxon>
        <taxon>Eurotiomycetes</taxon>
        <taxon>Eurotiomycetidae</taxon>
        <taxon>Eurotiales</taxon>
        <taxon>Aspergillaceae</taxon>
        <taxon>Aspergillus</taxon>
        <taxon>Aspergillus subgen. Aspergillus</taxon>
    </lineage>
</organism>
<evidence type="ECO:0000256" key="1">
    <source>
        <dbReference type="SAM" id="MobiDB-lite"/>
    </source>
</evidence>
<dbReference type="InterPro" id="IPR035994">
    <property type="entry name" value="Nucleoside_phosphorylase_sf"/>
</dbReference>
<dbReference type="OrthoDB" id="1577640at2759"/>
<dbReference type="PANTHER" id="PTHR46082">
    <property type="entry name" value="ATP/GTP-BINDING PROTEIN-RELATED"/>
    <property type="match status" value="1"/>
</dbReference>
<feature type="domain" description="Nucleoside phosphorylase" evidence="2">
    <location>
        <begin position="65"/>
        <end position="139"/>
    </location>
</feature>
<proteinExistence type="predicted"/>
<gene>
    <name evidence="3" type="ORF">ASPGLDRAFT_298995</name>
</gene>
<keyword evidence="4" id="KW-1185">Reference proteome</keyword>
<evidence type="ECO:0000259" key="2">
    <source>
        <dbReference type="Pfam" id="PF01048"/>
    </source>
</evidence>
<dbReference type="VEuPathDB" id="FungiDB:ASPGLDRAFT_298995"/>
<dbReference type="RefSeq" id="XP_022400875.1">
    <property type="nucleotide sequence ID" value="XM_022543899.1"/>
</dbReference>
<dbReference type="Proteomes" id="UP000184300">
    <property type="component" value="Unassembled WGS sequence"/>
</dbReference>
<feature type="region of interest" description="Disordered" evidence="1">
    <location>
        <begin position="1"/>
        <end position="27"/>
    </location>
</feature>
<evidence type="ECO:0000313" key="3">
    <source>
        <dbReference type="EMBL" id="OJJ84177.1"/>
    </source>
</evidence>
<accession>A0A1L9VJT0</accession>
<dbReference type="GeneID" id="34460160"/>
<evidence type="ECO:0000313" key="4">
    <source>
        <dbReference type="Proteomes" id="UP000184300"/>
    </source>
</evidence>
<dbReference type="AlphaFoldDB" id="A0A1L9VJT0"/>
<dbReference type="GO" id="GO:0009116">
    <property type="term" value="P:nucleoside metabolic process"/>
    <property type="evidence" value="ECO:0007669"/>
    <property type="project" value="InterPro"/>
</dbReference>
<reference evidence="4" key="1">
    <citation type="journal article" date="2017" name="Genome Biol.">
        <title>Comparative genomics reveals high biological diversity and specific adaptations in the industrially and medically important fungal genus Aspergillus.</title>
        <authorList>
            <person name="de Vries R.P."/>
            <person name="Riley R."/>
            <person name="Wiebenga A."/>
            <person name="Aguilar-Osorio G."/>
            <person name="Amillis S."/>
            <person name="Uchima C.A."/>
            <person name="Anderluh G."/>
            <person name="Asadollahi M."/>
            <person name="Askin M."/>
            <person name="Barry K."/>
            <person name="Battaglia E."/>
            <person name="Bayram O."/>
            <person name="Benocci T."/>
            <person name="Braus-Stromeyer S.A."/>
            <person name="Caldana C."/>
            <person name="Canovas D."/>
            <person name="Cerqueira G.C."/>
            <person name="Chen F."/>
            <person name="Chen W."/>
            <person name="Choi C."/>
            <person name="Clum A."/>
            <person name="Dos Santos R.A."/>
            <person name="Damasio A.R."/>
            <person name="Diallinas G."/>
            <person name="Emri T."/>
            <person name="Fekete E."/>
            <person name="Flipphi M."/>
            <person name="Freyberg S."/>
            <person name="Gallo A."/>
            <person name="Gournas C."/>
            <person name="Habgood R."/>
            <person name="Hainaut M."/>
            <person name="Harispe M.L."/>
            <person name="Henrissat B."/>
            <person name="Hilden K.S."/>
            <person name="Hope R."/>
            <person name="Hossain A."/>
            <person name="Karabika E."/>
            <person name="Karaffa L."/>
            <person name="Karanyi Z."/>
            <person name="Krasevec N."/>
            <person name="Kuo A."/>
            <person name="Kusch H."/>
            <person name="LaButti K."/>
            <person name="Lagendijk E.L."/>
            <person name="Lapidus A."/>
            <person name="Levasseur A."/>
            <person name="Lindquist E."/>
            <person name="Lipzen A."/>
            <person name="Logrieco A.F."/>
            <person name="MacCabe A."/>
            <person name="Maekelae M.R."/>
            <person name="Malavazi I."/>
            <person name="Melin P."/>
            <person name="Meyer V."/>
            <person name="Mielnichuk N."/>
            <person name="Miskei M."/>
            <person name="Molnar A.P."/>
            <person name="Mule G."/>
            <person name="Ngan C.Y."/>
            <person name="Orejas M."/>
            <person name="Orosz E."/>
            <person name="Ouedraogo J.P."/>
            <person name="Overkamp K.M."/>
            <person name="Park H.-S."/>
            <person name="Perrone G."/>
            <person name="Piumi F."/>
            <person name="Punt P.J."/>
            <person name="Ram A.F."/>
            <person name="Ramon A."/>
            <person name="Rauscher S."/>
            <person name="Record E."/>
            <person name="Riano-Pachon D.M."/>
            <person name="Robert V."/>
            <person name="Roehrig J."/>
            <person name="Ruller R."/>
            <person name="Salamov A."/>
            <person name="Salih N.S."/>
            <person name="Samson R.A."/>
            <person name="Sandor E."/>
            <person name="Sanguinetti M."/>
            <person name="Schuetze T."/>
            <person name="Sepcic K."/>
            <person name="Shelest E."/>
            <person name="Sherlock G."/>
            <person name="Sophianopoulou V."/>
            <person name="Squina F.M."/>
            <person name="Sun H."/>
            <person name="Susca A."/>
            <person name="Todd R.B."/>
            <person name="Tsang A."/>
            <person name="Unkles S.E."/>
            <person name="van de Wiele N."/>
            <person name="van Rossen-Uffink D."/>
            <person name="Oliveira J.V."/>
            <person name="Vesth T.C."/>
            <person name="Visser J."/>
            <person name="Yu J.-H."/>
            <person name="Zhou M."/>
            <person name="Andersen M.R."/>
            <person name="Archer D.B."/>
            <person name="Baker S.E."/>
            <person name="Benoit I."/>
            <person name="Brakhage A.A."/>
            <person name="Braus G.H."/>
            <person name="Fischer R."/>
            <person name="Frisvad J.C."/>
            <person name="Goldman G.H."/>
            <person name="Houbraken J."/>
            <person name="Oakley B."/>
            <person name="Pocsi I."/>
            <person name="Scazzocchio C."/>
            <person name="Seiboth B."/>
            <person name="vanKuyk P.A."/>
            <person name="Wortman J."/>
            <person name="Dyer P.S."/>
            <person name="Grigoriev I.V."/>
        </authorList>
    </citation>
    <scope>NUCLEOTIDE SEQUENCE [LARGE SCALE GENOMIC DNA]</scope>
    <source>
        <strain evidence="4">CBS 516.65</strain>
    </source>
</reference>
<dbReference type="InterPro" id="IPR000845">
    <property type="entry name" value="Nucleoside_phosphorylase_d"/>
</dbReference>
<name>A0A1L9VJT0_ASPGL</name>
<feature type="compositionally biased region" description="Basic and acidic residues" evidence="1">
    <location>
        <begin position="1"/>
        <end position="14"/>
    </location>
</feature>
<dbReference type="SUPFAM" id="SSF53167">
    <property type="entry name" value="Purine and uridine phosphorylases"/>
    <property type="match status" value="1"/>
</dbReference>
<dbReference type="GO" id="GO:0003824">
    <property type="term" value="F:catalytic activity"/>
    <property type="evidence" value="ECO:0007669"/>
    <property type="project" value="InterPro"/>
</dbReference>
<dbReference type="Pfam" id="PF01048">
    <property type="entry name" value="PNP_UDP_1"/>
    <property type="match status" value="1"/>
</dbReference>
<dbReference type="EMBL" id="KV878897">
    <property type="protein sequence ID" value="OJJ84177.1"/>
    <property type="molecule type" value="Genomic_DNA"/>
</dbReference>
<dbReference type="Gene3D" id="3.40.50.1580">
    <property type="entry name" value="Nucleoside phosphorylase domain"/>
    <property type="match status" value="1"/>
</dbReference>
<dbReference type="PANTHER" id="PTHR46082:SF11">
    <property type="entry name" value="AAA+ ATPASE DOMAIN-CONTAINING PROTEIN-RELATED"/>
    <property type="match status" value="1"/>
</dbReference>
<dbReference type="InterPro" id="IPR053137">
    <property type="entry name" value="NLR-like"/>
</dbReference>